<evidence type="ECO:0000313" key="2">
    <source>
        <dbReference type="EMBL" id="GFS20388.1"/>
    </source>
</evidence>
<dbReference type="EMBL" id="BMAT01003102">
    <property type="protein sequence ID" value="GFS20388.1"/>
    <property type="molecule type" value="Genomic_DNA"/>
</dbReference>
<name>A0AAV4JC64_9GAST</name>
<comment type="caution">
    <text evidence="2">The sequence shown here is derived from an EMBL/GenBank/DDBJ whole genome shotgun (WGS) entry which is preliminary data.</text>
</comment>
<reference evidence="2 3" key="1">
    <citation type="journal article" date="2021" name="Elife">
        <title>Chloroplast acquisition without the gene transfer in kleptoplastic sea slugs, Plakobranchus ocellatus.</title>
        <authorList>
            <person name="Maeda T."/>
            <person name="Takahashi S."/>
            <person name="Yoshida T."/>
            <person name="Shimamura S."/>
            <person name="Takaki Y."/>
            <person name="Nagai Y."/>
            <person name="Toyoda A."/>
            <person name="Suzuki Y."/>
            <person name="Arimoto A."/>
            <person name="Ishii H."/>
            <person name="Satoh N."/>
            <person name="Nishiyama T."/>
            <person name="Hasebe M."/>
            <person name="Maruyama T."/>
            <person name="Minagawa J."/>
            <person name="Obokata J."/>
            <person name="Shigenobu S."/>
        </authorList>
    </citation>
    <scope>NUCLEOTIDE SEQUENCE [LARGE SCALE GENOMIC DNA]</scope>
</reference>
<dbReference type="AlphaFoldDB" id="A0AAV4JC64"/>
<gene>
    <name evidence="2" type="ORF">ElyMa_001569500</name>
</gene>
<feature type="region of interest" description="Disordered" evidence="1">
    <location>
        <begin position="52"/>
        <end position="71"/>
    </location>
</feature>
<feature type="region of interest" description="Disordered" evidence="1">
    <location>
        <begin position="275"/>
        <end position="413"/>
    </location>
</feature>
<evidence type="ECO:0000256" key="1">
    <source>
        <dbReference type="SAM" id="MobiDB-lite"/>
    </source>
</evidence>
<keyword evidence="3" id="KW-1185">Reference proteome</keyword>
<protein>
    <submittedName>
        <fullName evidence="2">Carboxylesterase 1C-like isoform X2</fullName>
    </submittedName>
</protein>
<dbReference type="Proteomes" id="UP000762676">
    <property type="component" value="Unassembled WGS sequence"/>
</dbReference>
<sequence length="413" mass="43632">MACDATCVGTPSSLYTSRGDSASASVVFGSKNKMSVLSTSVILEDTTYRLTSRSRNVPGPCPPTPAELKSGSTNISFEQVEPRRDISEKLENHNYLPHNSLEKDMSEMSLLTDTSDGHSKKELTKEFDSNLPQFSEPTAQNEHLGSQYKIPQIFLEPPTSPGYNSTVGVSADELSKLPSQNGLLYFDSWYSDGFVGQHNLMTSTDTPRSALSSDPSVALPSRYQKRLQQDLDNGNVLEEEEDASDSVVVEDDINQREEDLGTALKWIRQEILVGSGSSSVGNSNTTSSIDNNNTTSSIGNNNTTSSIGNSNTTSSIGNGNTNSSIGNSNTTSSTGNSNTTSSIGNSNTTSSIGNSNTTSSIGNSNTTSSIGNNNTTSSIGNNNTNSSIGNNNTTSSIGNSNTTSSIGNSNTLH</sequence>
<evidence type="ECO:0000313" key="3">
    <source>
        <dbReference type="Proteomes" id="UP000762676"/>
    </source>
</evidence>
<proteinExistence type="predicted"/>
<organism evidence="2 3">
    <name type="scientific">Elysia marginata</name>
    <dbReference type="NCBI Taxonomy" id="1093978"/>
    <lineage>
        <taxon>Eukaryota</taxon>
        <taxon>Metazoa</taxon>
        <taxon>Spiralia</taxon>
        <taxon>Lophotrochozoa</taxon>
        <taxon>Mollusca</taxon>
        <taxon>Gastropoda</taxon>
        <taxon>Heterobranchia</taxon>
        <taxon>Euthyneura</taxon>
        <taxon>Panpulmonata</taxon>
        <taxon>Sacoglossa</taxon>
        <taxon>Placobranchoidea</taxon>
        <taxon>Plakobranchidae</taxon>
        <taxon>Elysia</taxon>
    </lineage>
</organism>
<accession>A0AAV4JC64</accession>